<dbReference type="Proteomes" id="UP000823749">
    <property type="component" value="Chromosome 12"/>
</dbReference>
<evidence type="ECO:0000313" key="1">
    <source>
        <dbReference type="EMBL" id="KAG5522815.1"/>
    </source>
</evidence>
<dbReference type="PANTHER" id="PTHR37204">
    <property type="entry name" value="TRANSMEMBRANE PROTEIN"/>
    <property type="match status" value="1"/>
</dbReference>
<keyword evidence="2" id="KW-1185">Reference proteome</keyword>
<dbReference type="AlphaFoldDB" id="A0AAV6I4Z4"/>
<protein>
    <submittedName>
        <fullName evidence="1">Uncharacterized protein</fullName>
    </submittedName>
</protein>
<reference evidence="1" key="1">
    <citation type="submission" date="2020-08" db="EMBL/GenBank/DDBJ databases">
        <title>Plant Genome Project.</title>
        <authorList>
            <person name="Zhang R.-G."/>
        </authorList>
    </citation>
    <scope>NUCLEOTIDE SEQUENCE</scope>
    <source>
        <strain evidence="1">WSP0</strain>
        <tissue evidence="1">Leaf</tissue>
    </source>
</reference>
<dbReference type="PANTHER" id="PTHR37204:SF1">
    <property type="entry name" value="TRANSMEMBRANE PROTEIN"/>
    <property type="match status" value="1"/>
</dbReference>
<sequence length="370" mass="41262">MAMMARTRKFWNHSKAAAAALIWVSSAILFYCVLQMALRNSSPINHPSSSASSSDASISNAEKRAIIYEKMARDLDEHGAAFLKHGETSQSLSLSDLFAIKDGSITPILKLPFVVRLPSLLCELMFYIFVQSTRFISRKSFILLYVVANMFPNSVVRNGPGNILQAPMSLPAWVILPMWSPGREAVRSVFLPYFDKMIWFQNSTLYHFSMFHASHHIAPVLATEYEIKAEANAVKAVAEGLCPLKIVLDRVVLTSTGVLLGCWQVTSGTDPVTIRAKLRSALPRAPGKQLYDAAILHTSFARLLGRPNTSPEEADETRFFHDLVTRLNNKLNGFLAMVSELWYVEEFDVLALALDGKMKVRKFQLGCSQT</sequence>
<gene>
    <name evidence="1" type="ORF">RHGRI_034835</name>
</gene>
<name>A0AAV6I4Z4_9ERIC</name>
<dbReference type="EMBL" id="JACTNZ010000012">
    <property type="protein sequence ID" value="KAG5522815.1"/>
    <property type="molecule type" value="Genomic_DNA"/>
</dbReference>
<comment type="caution">
    <text evidence="1">The sequence shown here is derived from an EMBL/GenBank/DDBJ whole genome shotgun (WGS) entry which is preliminary data.</text>
</comment>
<evidence type="ECO:0000313" key="2">
    <source>
        <dbReference type="Proteomes" id="UP000823749"/>
    </source>
</evidence>
<proteinExistence type="predicted"/>
<accession>A0AAV6I4Z4</accession>
<organism evidence="1 2">
    <name type="scientific">Rhododendron griersonianum</name>
    <dbReference type="NCBI Taxonomy" id="479676"/>
    <lineage>
        <taxon>Eukaryota</taxon>
        <taxon>Viridiplantae</taxon>
        <taxon>Streptophyta</taxon>
        <taxon>Embryophyta</taxon>
        <taxon>Tracheophyta</taxon>
        <taxon>Spermatophyta</taxon>
        <taxon>Magnoliopsida</taxon>
        <taxon>eudicotyledons</taxon>
        <taxon>Gunneridae</taxon>
        <taxon>Pentapetalae</taxon>
        <taxon>asterids</taxon>
        <taxon>Ericales</taxon>
        <taxon>Ericaceae</taxon>
        <taxon>Ericoideae</taxon>
        <taxon>Rhodoreae</taxon>
        <taxon>Rhododendron</taxon>
    </lineage>
</organism>